<dbReference type="InterPro" id="IPR052895">
    <property type="entry name" value="HetReg/Transcr_Mod"/>
</dbReference>
<dbReference type="OrthoDB" id="2157530at2759"/>
<evidence type="ECO:0000259" key="1">
    <source>
        <dbReference type="Pfam" id="PF06985"/>
    </source>
</evidence>
<accession>A0A8H3G4K1</accession>
<dbReference type="AlphaFoldDB" id="A0A8H3G4K1"/>
<dbReference type="InterPro" id="IPR010730">
    <property type="entry name" value="HET"/>
</dbReference>
<dbReference type="Proteomes" id="UP000664521">
    <property type="component" value="Unassembled WGS sequence"/>
</dbReference>
<dbReference type="PANTHER" id="PTHR24148:SF64">
    <property type="entry name" value="HETEROKARYON INCOMPATIBILITY DOMAIN-CONTAINING PROTEIN"/>
    <property type="match status" value="1"/>
</dbReference>
<dbReference type="PANTHER" id="PTHR24148">
    <property type="entry name" value="ANKYRIN REPEAT DOMAIN-CONTAINING PROTEIN 39 HOMOLOG-RELATED"/>
    <property type="match status" value="1"/>
</dbReference>
<dbReference type="Pfam" id="PF26639">
    <property type="entry name" value="Het-6_barrel"/>
    <property type="match status" value="1"/>
</dbReference>
<sequence>MAAPGPYKYEELVEDGAIRLLELAPASSPSTDLHCNLITSTFAATSPYEALSYVWGSPDLPETLHSPGGDLKMTHSLATALRRLRLPDKPRILWVDAVCINQSNNTERGQQVAQMAKIYTHAVRVVAWLGEDVGGALHMESILSLSRKAEEIGLQSPREGNRDVIREYVYGNSERVNWMMNVMTVVGKSRFPLLYTSAWFTRMWIVQEALLAKHLLLYYGANLLEWDDFEKSMLLVHAVNAAIRLPMPSRDSFVKHAWNLVEIRDHRQRSLQGDPDPAGEITYYMHQLRRRSCKDDRDRVFALQGVLPLRSQIVVEPNYEKSAAFVYTQLARSQLELGNIGLLYDAGLWKRKAFQLPDLGNDSSSQYSLSEYLPTWVPDHRNESTFQELAEMKFGSYFGADPRVPLQLDLSKEPYQLATQATLIDIVTFVKPALFMHDPAIRTNDITMFFLCRQFCKDLKRTFDIRFNGRQYPTNEDPEIGFVNALVGGFTSRDFGENRDPTELWEVYETCALNEDGEVYRAMRKEASMPVDRKTVKGVGVEFYSDLSKDGSIAWNYHHHLLTILRRHWFFISDDGFAGLAPLGSQPDTDVLAFIDGANVPFVLRDLGDNSPGLLLVGPCYIYGLIDAEMAKKNSAFSQGIITLI</sequence>
<dbReference type="Pfam" id="PF06985">
    <property type="entry name" value="HET"/>
    <property type="match status" value="1"/>
</dbReference>
<proteinExistence type="predicted"/>
<feature type="domain" description="Heterokaryon incompatibility" evidence="1">
    <location>
        <begin position="48"/>
        <end position="208"/>
    </location>
</feature>
<organism evidence="2 3">
    <name type="scientific">Heterodermia speciosa</name>
    <dbReference type="NCBI Taxonomy" id="116794"/>
    <lineage>
        <taxon>Eukaryota</taxon>
        <taxon>Fungi</taxon>
        <taxon>Dikarya</taxon>
        <taxon>Ascomycota</taxon>
        <taxon>Pezizomycotina</taxon>
        <taxon>Lecanoromycetes</taxon>
        <taxon>OSLEUM clade</taxon>
        <taxon>Lecanoromycetidae</taxon>
        <taxon>Caliciales</taxon>
        <taxon>Physciaceae</taxon>
        <taxon>Heterodermia</taxon>
    </lineage>
</organism>
<comment type="caution">
    <text evidence="2">The sequence shown here is derived from an EMBL/GenBank/DDBJ whole genome shotgun (WGS) entry which is preliminary data.</text>
</comment>
<evidence type="ECO:0000313" key="2">
    <source>
        <dbReference type="EMBL" id="CAF9938081.1"/>
    </source>
</evidence>
<name>A0A8H3G4K1_9LECA</name>
<dbReference type="EMBL" id="CAJPDS010000108">
    <property type="protein sequence ID" value="CAF9938081.1"/>
    <property type="molecule type" value="Genomic_DNA"/>
</dbReference>
<reference evidence="2" key="1">
    <citation type="submission" date="2021-03" db="EMBL/GenBank/DDBJ databases">
        <authorList>
            <person name="Tagirdzhanova G."/>
        </authorList>
    </citation>
    <scope>NUCLEOTIDE SEQUENCE</scope>
</reference>
<keyword evidence="3" id="KW-1185">Reference proteome</keyword>
<evidence type="ECO:0000313" key="3">
    <source>
        <dbReference type="Proteomes" id="UP000664521"/>
    </source>
</evidence>
<protein>
    <recommendedName>
        <fullName evidence="1">Heterokaryon incompatibility domain-containing protein</fullName>
    </recommendedName>
</protein>
<gene>
    <name evidence="2" type="ORF">HETSPECPRED_000765</name>
</gene>